<feature type="coiled-coil region" evidence="2">
    <location>
        <begin position="271"/>
        <end position="305"/>
    </location>
</feature>
<protein>
    <submittedName>
        <fullName evidence="5">MATH domain and coiled-coil domain-containing protein At3g58270-like</fullName>
    </submittedName>
</protein>
<dbReference type="InterPro" id="IPR008974">
    <property type="entry name" value="TRAF-like"/>
</dbReference>
<dbReference type="SMART" id="SM00061">
    <property type="entry name" value="MATH"/>
    <property type="match status" value="1"/>
</dbReference>
<reference evidence="5" key="2">
    <citation type="submission" date="2025-08" db="UniProtKB">
        <authorList>
            <consortium name="RefSeq"/>
        </authorList>
    </citation>
    <scope>IDENTIFICATION</scope>
    <source>
        <tissue evidence="5">Leaf</tissue>
    </source>
</reference>
<name>A0ABM0TU34_CAMSA</name>
<keyword evidence="1 2" id="KW-0175">Coiled coil</keyword>
<dbReference type="GeneID" id="104715762"/>
<keyword evidence="4" id="KW-1185">Reference proteome</keyword>
<dbReference type="RefSeq" id="XP_010431443.1">
    <property type="nucleotide sequence ID" value="XM_010433141.1"/>
</dbReference>
<dbReference type="CDD" id="cd00121">
    <property type="entry name" value="MATH"/>
    <property type="match status" value="1"/>
</dbReference>
<proteinExistence type="predicted"/>
<accession>A0ABM0TU34</accession>
<reference evidence="4" key="1">
    <citation type="journal article" date="2014" name="Nat. Commun.">
        <title>The emerging biofuel crop Camelina sativa retains a highly undifferentiated hexaploid genome structure.</title>
        <authorList>
            <person name="Kagale S."/>
            <person name="Koh C."/>
            <person name="Nixon J."/>
            <person name="Bollina V."/>
            <person name="Clarke W.E."/>
            <person name="Tuteja R."/>
            <person name="Spillane C."/>
            <person name="Robinson S.J."/>
            <person name="Links M.G."/>
            <person name="Clarke C."/>
            <person name="Higgins E.E."/>
            <person name="Huebert T."/>
            <person name="Sharpe A.G."/>
            <person name="Parkin I.A."/>
        </authorList>
    </citation>
    <scope>NUCLEOTIDE SEQUENCE [LARGE SCALE GENOMIC DNA]</scope>
    <source>
        <strain evidence="4">cv. DH55</strain>
    </source>
</reference>
<dbReference type="InterPro" id="IPR050804">
    <property type="entry name" value="MCC"/>
</dbReference>
<evidence type="ECO:0000313" key="5">
    <source>
        <dbReference type="RefSeq" id="XP_010431443.1"/>
    </source>
</evidence>
<dbReference type="InterPro" id="IPR002083">
    <property type="entry name" value="MATH/TRAF_dom"/>
</dbReference>
<evidence type="ECO:0000313" key="4">
    <source>
        <dbReference type="Proteomes" id="UP000694864"/>
    </source>
</evidence>
<dbReference type="PROSITE" id="PS50144">
    <property type="entry name" value="MATH"/>
    <property type="match status" value="1"/>
</dbReference>
<evidence type="ECO:0000259" key="3">
    <source>
        <dbReference type="PROSITE" id="PS50144"/>
    </source>
</evidence>
<dbReference type="PANTHER" id="PTHR46236">
    <property type="entry name" value="TRAF-LIKE SUPERFAMILY PROTEIN"/>
    <property type="match status" value="1"/>
</dbReference>
<dbReference type="SUPFAM" id="SSF49599">
    <property type="entry name" value="TRAF domain-like"/>
    <property type="match status" value="1"/>
</dbReference>
<dbReference type="Pfam" id="PF22486">
    <property type="entry name" value="MATH_2"/>
    <property type="match status" value="1"/>
</dbReference>
<gene>
    <name evidence="5" type="primary">LOC104715762</name>
</gene>
<dbReference type="Gene3D" id="2.60.210.10">
    <property type="entry name" value="Apoptosis, Tumor Necrosis Factor Receptor Associated Protein 2, Chain A"/>
    <property type="match status" value="1"/>
</dbReference>
<sequence>MGNQVDRTFTWVIKNFSTLRSEKIYSDEFVISGCKWRLLAYPEGDNSPNNFSLYLEVADYESLPSGCRRHVHISFTLVSQFHENLSLVKATRSWLDHEVPDWGFTSMIALTKLHDNYCGFLVNNELKIVVEVDVLQVIGKLDVPEESEEATKPPRKMKHNDDDADIPEDLVDVNGFQVLPSQVGLARRIFEKHPETALECRTKNQSLRTSYMNVLLSLIKMLFKGPEEQSKDDLSDAEAALVYMTSVGFKLDWLEKKLDEVKESKKKCVQVCEMEQQLHDLEQKSKDLKAQLDKYNAEILEATASDLFLSDVV</sequence>
<feature type="domain" description="MATH" evidence="3">
    <location>
        <begin position="6"/>
        <end position="132"/>
    </location>
</feature>
<dbReference type="PANTHER" id="PTHR46236:SF35">
    <property type="entry name" value="MATH DOMAIN-CONTAINING PROTEIN"/>
    <property type="match status" value="1"/>
</dbReference>
<organism evidence="4 5">
    <name type="scientific">Camelina sativa</name>
    <name type="common">False flax</name>
    <name type="synonym">Myagrum sativum</name>
    <dbReference type="NCBI Taxonomy" id="90675"/>
    <lineage>
        <taxon>Eukaryota</taxon>
        <taxon>Viridiplantae</taxon>
        <taxon>Streptophyta</taxon>
        <taxon>Embryophyta</taxon>
        <taxon>Tracheophyta</taxon>
        <taxon>Spermatophyta</taxon>
        <taxon>Magnoliopsida</taxon>
        <taxon>eudicotyledons</taxon>
        <taxon>Gunneridae</taxon>
        <taxon>Pentapetalae</taxon>
        <taxon>rosids</taxon>
        <taxon>malvids</taxon>
        <taxon>Brassicales</taxon>
        <taxon>Brassicaceae</taxon>
        <taxon>Camelineae</taxon>
        <taxon>Camelina</taxon>
    </lineage>
</organism>
<evidence type="ECO:0000256" key="1">
    <source>
        <dbReference type="ARBA" id="ARBA00023054"/>
    </source>
</evidence>
<dbReference type="Proteomes" id="UP000694864">
    <property type="component" value="Chromosome 9"/>
</dbReference>
<evidence type="ECO:0000256" key="2">
    <source>
        <dbReference type="SAM" id="Coils"/>
    </source>
</evidence>